<organism evidence="1">
    <name type="scientific">Anguilla anguilla</name>
    <name type="common">European freshwater eel</name>
    <name type="synonym">Muraena anguilla</name>
    <dbReference type="NCBI Taxonomy" id="7936"/>
    <lineage>
        <taxon>Eukaryota</taxon>
        <taxon>Metazoa</taxon>
        <taxon>Chordata</taxon>
        <taxon>Craniata</taxon>
        <taxon>Vertebrata</taxon>
        <taxon>Euteleostomi</taxon>
        <taxon>Actinopterygii</taxon>
        <taxon>Neopterygii</taxon>
        <taxon>Teleostei</taxon>
        <taxon>Anguilliformes</taxon>
        <taxon>Anguillidae</taxon>
        <taxon>Anguilla</taxon>
    </lineage>
</organism>
<evidence type="ECO:0000313" key="1">
    <source>
        <dbReference type="EMBL" id="JAI07627.1"/>
    </source>
</evidence>
<sequence length="47" mass="5381">MGLLLFIEGVTENLGAADYNQMFFCEQVPFKVLFYRLVLSDCASYSH</sequence>
<reference evidence="1" key="1">
    <citation type="submission" date="2014-11" db="EMBL/GenBank/DDBJ databases">
        <authorList>
            <person name="Amaro Gonzalez C."/>
        </authorList>
    </citation>
    <scope>NUCLEOTIDE SEQUENCE</scope>
</reference>
<accession>A0A0E9XYX2</accession>
<protein>
    <submittedName>
        <fullName evidence="1">Uncharacterized protein</fullName>
    </submittedName>
</protein>
<dbReference type="EMBL" id="GBXM01000951">
    <property type="protein sequence ID" value="JAI07627.1"/>
    <property type="molecule type" value="Transcribed_RNA"/>
</dbReference>
<proteinExistence type="predicted"/>
<reference evidence="1" key="2">
    <citation type="journal article" date="2015" name="Fish Shellfish Immunol.">
        <title>Early steps in the European eel (Anguilla anguilla)-Vibrio vulnificus interaction in the gills: Role of the RtxA13 toxin.</title>
        <authorList>
            <person name="Callol A."/>
            <person name="Pajuelo D."/>
            <person name="Ebbesson L."/>
            <person name="Teles M."/>
            <person name="MacKenzie S."/>
            <person name="Amaro C."/>
        </authorList>
    </citation>
    <scope>NUCLEOTIDE SEQUENCE</scope>
</reference>
<dbReference type="AlphaFoldDB" id="A0A0E9XYX2"/>
<name>A0A0E9XYX2_ANGAN</name>